<dbReference type="AlphaFoldDB" id="A0A0C3BKC2"/>
<reference evidence="2 3" key="1">
    <citation type="submission" date="2014-04" db="EMBL/GenBank/DDBJ databases">
        <authorList>
            <consortium name="DOE Joint Genome Institute"/>
            <person name="Kuo A."/>
            <person name="Tarkka M."/>
            <person name="Buscot F."/>
            <person name="Kohler A."/>
            <person name="Nagy L.G."/>
            <person name="Floudas D."/>
            <person name="Copeland A."/>
            <person name="Barry K.W."/>
            <person name="Cichocki N."/>
            <person name="Veneault-Fourrey C."/>
            <person name="LaButti K."/>
            <person name="Lindquist E.A."/>
            <person name="Lipzen A."/>
            <person name="Lundell T."/>
            <person name="Morin E."/>
            <person name="Murat C."/>
            <person name="Sun H."/>
            <person name="Tunlid A."/>
            <person name="Henrissat B."/>
            <person name="Grigoriev I.V."/>
            <person name="Hibbett D.S."/>
            <person name="Martin F."/>
            <person name="Nordberg H.P."/>
            <person name="Cantor M.N."/>
            <person name="Hua S.X."/>
        </authorList>
    </citation>
    <scope>NUCLEOTIDE SEQUENCE [LARGE SCALE GENOMIC DNA]</scope>
    <source>
        <strain evidence="2 3">F 1598</strain>
    </source>
</reference>
<keyword evidence="1" id="KW-0812">Transmembrane</keyword>
<keyword evidence="1" id="KW-0472">Membrane</keyword>
<evidence type="ECO:0000256" key="1">
    <source>
        <dbReference type="SAM" id="Phobius"/>
    </source>
</evidence>
<dbReference type="InParanoid" id="A0A0C3BKC2"/>
<evidence type="ECO:0000313" key="3">
    <source>
        <dbReference type="Proteomes" id="UP000054166"/>
    </source>
</evidence>
<dbReference type="Proteomes" id="UP000054166">
    <property type="component" value="Unassembled WGS sequence"/>
</dbReference>
<name>A0A0C3BKC2_PILCF</name>
<proteinExistence type="predicted"/>
<evidence type="ECO:0000313" key="2">
    <source>
        <dbReference type="EMBL" id="KIM77792.1"/>
    </source>
</evidence>
<gene>
    <name evidence="2" type="ORF">PILCRDRAFT_825027</name>
</gene>
<accession>A0A0C3BKC2</accession>
<feature type="transmembrane region" description="Helical" evidence="1">
    <location>
        <begin position="12"/>
        <end position="33"/>
    </location>
</feature>
<keyword evidence="1" id="KW-1133">Transmembrane helix</keyword>
<dbReference type="HOGENOM" id="CLU_3088061_0_0_1"/>
<keyword evidence="3" id="KW-1185">Reference proteome</keyword>
<protein>
    <submittedName>
        <fullName evidence="2">Uncharacterized protein</fullName>
    </submittedName>
</protein>
<sequence>MGNTIRLQNMRVRILKISSTISGLPYILATYMMTLNRASKLWKILAPRTTSL</sequence>
<reference evidence="3" key="2">
    <citation type="submission" date="2015-01" db="EMBL/GenBank/DDBJ databases">
        <title>Evolutionary Origins and Diversification of the Mycorrhizal Mutualists.</title>
        <authorList>
            <consortium name="DOE Joint Genome Institute"/>
            <consortium name="Mycorrhizal Genomics Consortium"/>
            <person name="Kohler A."/>
            <person name="Kuo A."/>
            <person name="Nagy L.G."/>
            <person name="Floudas D."/>
            <person name="Copeland A."/>
            <person name="Barry K.W."/>
            <person name="Cichocki N."/>
            <person name="Veneault-Fourrey C."/>
            <person name="LaButti K."/>
            <person name="Lindquist E.A."/>
            <person name="Lipzen A."/>
            <person name="Lundell T."/>
            <person name="Morin E."/>
            <person name="Murat C."/>
            <person name="Riley R."/>
            <person name="Ohm R."/>
            <person name="Sun H."/>
            <person name="Tunlid A."/>
            <person name="Henrissat B."/>
            <person name="Grigoriev I.V."/>
            <person name="Hibbett D.S."/>
            <person name="Martin F."/>
        </authorList>
    </citation>
    <scope>NUCLEOTIDE SEQUENCE [LARGE SCALE GENOMIC DNA]</scope>
    <source>
        <strain evidence="3">F 1598</strain>
    </source>
</reference>
<dbReference type="EMBL" id="KN833021">
    <property type="protein sequence ID" value="KIM77792.1"/>
    <property type="molecule type" value="Genomic_DNA"/>
</dbReference>
<organism evidence="2 3">
    <name type="scientific">Piloderma croceum (strain F 1598)</name>
    <dbReference type="NCBI Taxonomy" id="765440"/>
    <lineage>
        <taxon>Eukaryota</taxon>
        <taxon>Fungi</taxon>
        <taxon>Dikarya</taxon>
        <taxon>Basidiomycota</taxon>
        <taxon>Agaricomycotina</taxon>
        <taxon>Agaricomycetes</taxon>
        <taxon>Agaricomycetidae</taxon>
        <taxon>Atheliales</taxon>
        <taxon>Atheliaceae</taxon>
        <taxon>Piloderma</taxon>
    </lineage>
</organism>